<gene>
    <name evidence="1" type="ORF">SDC9_29049</name>
</gene>
<reference evidence="1" key="1">
    <citation type="submission" date="2019-08" db="EMBL/GenBank/DDBJ databases">
        <authorList>
            <person name="Kucharzyk K."/>
            <person name="Murdoch R.W."/>
            <person name="Higgins S."/>
            <person name="Loffler F."/>
        </authorList>
    </citation>
    <scope>NUCLEOTIDE SEQUENCE</scope>
</reference>
<evidence type="ECO:0008006" key="2">
    <source>
        <dbReference type="Google" id="ProtNLM"/>
    </source>
</evidence>
<comment type="caution">
    <text evidence="1">The sequence shown here is derived from an EMBL/GenBank/DDBJ whole genome shotgun (WGS) entry which is preliminary data.</text>
</comment>
<protein>
    <recommendedName>
        <fullName evidence="2">DUF2130 domain-containing protein</fullName>
    </recommendedName>
</protein>
<name>A0A644UVI4_9ZZZZ</name>
<dbReference type="AlphaFoldDB" id="A0A644UVI4"/>
<accession>A0A644UVI4</accession>
<organism evidence="1">
    <name type="scientific">bioreactor metagenome</name>
    <dbReference type="NCBI Taxonomy" id="1076179"/>
    <lineage>
        <taxon>unclassified sequences</taxon>
        <taxon>metagenomes</taxon>
        <taxon>ecological metagenomes</taxon>
    </lineage>
</organism>
<sequence>MSTESSIKCPNCGELIDVNEILYHQLENEFKQKNLNEKKKFEEEV</sequence>
<proteinExistence type="predicted"/>
<evidence type="ECO:0000313" key="1">
    <source>
        <dbReference type="EMBL" id="MPL83099.1"/>
    </source>
</evidence>
<dbReference type="EMBL" id="VSSQ01000172">
    <property type="protein sequence ID" value="MPL83099.1"/>
    <property type="molecule type" value="Genomic_DNA"/>
</dbReference>